<protein>
    <submittedName>
        <fullName evidence="1">Uncharacterized protein</fullName>
    </submittedName>
</protein>
<name>A0A7R8ZPJ7_9CRUS</name>
<dbReference type="FunFam" id="3.30.310.10:FF:000011">
    <property type="entry name" value="Coatomer subunit gamma"/>
    <property type="match status" value="1"/>
</dbReference>
<dbReference type="SUPFAM" id="SSF49348">
    <property type="entry name" value="Clathrin adaptor appendage domain"/>
    <property type="match status" value="1"/>
</dbReference>
<dbReference type="Pfam" id="PF16381">
    <property type="entry name" value="Coatomer_g_Cpla"/>
    <property type="match status" value="1"/>
</dbReference>
<dbReference type="Gene3D" id="2.60.40.1480">
    <property type="entry name" value="Coatomer, gamma subunit, appendage domain"/>
    <property type="match status" value="1"/>
</dbReference>
<dbReference type="InterPro" id="IPR017106">
    <property type="entry name" value="Coatomer_gsu"/>
</dbReference>
<evidence type="ECO:0000313" key="1">
    <source>
        <dbReference type="EMBL" id="CAD7226860.1"/>
    </source>
</evidence>
<organism evidence="1">
    <name type="scientific">Cyprideis torosa</name>
    <dbReference type="NCBI Taxonomy" id="163714"/>
    <lineage>
        <taxon>Eukaryota</taxon>
        <taxon>Metazoa</taxon>
        <taxon>Ecdysozoa</taxon>
        <taxon>Arthropoda</taxon>
        <taxon>Crustacea</taxon>
        <taxon>Oligostraca</taxon>
        <taxon>Ostracoda</taxon>
        <taxon>Podocopa</taxon>
        <taxon>Podocopida</taxon>
        <taxon>Cytherocopina</taxon>
        <taxon>Cytheroidea</taxon>
        <taxon>Cytherideidae</taxon>
        <taxon>Cyprideis</taxon>
    </lineage>
</organism>
<dbReference type="GO" id="GO:0005783">
    <property type="term" value="C:endoplasmic reticulum"/>
    <property type="evidence" value="ECO:0007669"/>
    <property type="project" value="TreeGrafter"/>
</dbReference>
<dbReference type="GO" id="GO:0072384">
    <property type="term" value="P:organelle transport along microtubule"/>
    <property type="evidence" value="ECO:0007669"/>
    <property type="project" value="TreeGrafter"/>
</dbReference>
<dbReference type="AlphaFoldDB" id="A0A7R8ZPJ7"/>
<gene>
    <name evidence="1" type="ORF">CTOB1V02_LOCUS4774</name>
</gene>
<dbReference type="PANTHER" id="PTHR10261">
    <property type="entry name" value="COATOMER SUBUNIT GAMMA"/>
    <property type="match status" value="1"/>
</dbReference>
<dbReference type="InterPro" id="IPR037067">
    <property type="entry name" value="Coatomer_gsu_app_sf"/>
</dbReference>
<dbReference type="GO" id="GO:0006886">
    <property type="term" value="P:intracellular protein transport"/>
    <property type="evidence" value="ECO:0007669"/>
    <property type="project" value="InterPro"/>
</dbReference>
<dbReference type="GO" id="GO:0006888">
    <property type="term" value="P:endoplasmic reticulum to Golgi vesicle-mediated transport"/>
    <property type="evidence" value="ECO:0007669"/>
    <property type="project" value="TreeGrafter"/>
</dbReference>
<dbReference type="InterPro" id="IPR009028">
    <property type="entry name" value="Coatomer/calthrin_app_sub_C"/>
</dbReference>
<dbReference type="Gene3D" id="3.30.310.10">
    <property type="entry name" value="TATA-Binding Protein"/>
    <property type="match status" value="1"/>
</dbReference>
<dbReference type="SUPFAM" id="SSF55711">
    <property type="entry name" value="Subdomain of clathrin and coatomer appendage domain"/>
    <property type="match status" value="1"/>
</dbReference>
<dbReference type="GO" id="GO:0006891">
    <property type="term" value="P:intra-Golgi vesicle-mediated transport"/>
    <property type="evidence" value="ECO:0007669"/>
    <property type="project" value="TreeGrafter"/>
</dbReference>
<dbReference type="GO" id="GO:0005198">
    <property type="term" value="F:structural molecule activity"/>
    <property type="evidence" value="ECO:0007669"/>
    <property type="project" value="InterPro"/>
</dbReference>
<dbReference type="GO" id="GO:0009306">
    <property type="term" value="P:protein secretion"/>
    <property type="evidence" value="ECO:0007669"/>
    <property type="project" value="TreeGrafter"/>
</dbReference>
<dbReference type="GO" id="GO:0030126">
    <property type="term" value="C:COPI vesicle coat"/>
    <property type="evidence" value="ECO:0007669"/>
    <property type="project" value="InterPro"/>
</dbReference>
<dbReference type="GO" id="GO:0000139">
    <property type="term" value="C:Golgi membrane"/>
    <property type="evidence" value="ECO:0007669"/>
    <property type="project" value="TreeGrafter"/>
</dbReference>
<dbReference type="InterPro" id="IPR032154">
    <property type="entry name" value="Coatomer_g_Cpla"/>
</dbReference>
<dbReference type="OrthoDB" id="6372017at2759"/>
<dbReference type="GO" id="GO:0005793">
    <property type="term" value="C:endoplasmic reticulum-Golgi intermediate compartment"/>
    <property type="evidence" value="ECO:0007669"/>
    <property type="project" value="TreeGrafter"/>
</dbReference>
<sequence>MNRTPLLLNRASRLLNRTPLLLNRSSPPVESFLPPVEFFGFDCTNTLNDQLLENVRVEVEPSEGFNIFGEQPCERLEYNIPGTVYTLVSLPDDLTECTGTFSAVLKFNVRDCDPNTGQPETDDGYEDEYILEDFGLTVADQVSRVSKSNFGVAWDELGETNELQDTFALTTVKTLEEAVKNITDFLGMQPCERSDKVPEGKNSHSLFLAGVFRTGDDALVRARLAVSPHSEGVTMQLCVRSPNPNVAEAIAQSVG</sequence>
<dbReference type="Pfam" id="PF08752">
    <property type="entry name" value="COP-gamma_platf"/>
    <property type="match status" value="1"/>
</dbReference>
<reference evidence="1" key="1">
    <citation type="submission" date="2020-11" db="EMBL/GenBank/DDBJ databases">
        <authorList>
            <person name="Tran Van P."/>
        </authorList>
    </citation>
    <scope>NUCLEOTIDE SEQUENCE</scope>
</reference>
<dbReference type="InterPro" id="IPR012295">
    <property type="entry name" value="TBP_dom_sf"/>
</dbReference>
<dbReference type="EMBL" id="OB660952">
    <property type="protein sequence ID" value="CAD7226860.1"/>
    <property type="molecule type" value="Genomic_DNA"/>
</dbReference>
<proteinExistence type="predicted"/>
<dbReference type="InterPro" id="IPR013041">
    <property type="entry name" value="Clathrin_app_Ig-like_sf"/>
</dbReference>
<accession>A0A7R8ZPJ7</accession>
<dbReference type="PANTHER" id="PTHR10261:SF0">
    <property type="entry name" value="COATOMER SUBUNIT GAMMA-2"/>
    <property type="match status" value="1"/>
</dbReference>
<dbReference type="InterPro" id="IPR013040">
    <property type="entry name" value="Coatomer_gsu_app_Ig-like_dom"/>
</dbReference>